<sequence>MKIGNEEYTSRWYREYEYERLLYELQTGDLIEFERGFYKHWAVYAGNKKVYHRAYPEDGNSFCMFIQSHSALKDVYRYGEIVLEDLQSVWADSEARINNSMDSKHKPSDWKTVLERAENKMNESQPRKDTYNVIFNNCEHFASYCRYGIGFSKQVDDIKQNVLIVGVTVLTGLVLGKALSVITDHTDRRSQ</sequence>
<dbReference type="Pfam" id="PF04970">
    <property type="entry name" value="LRAT"/>
    <property type="match status" value="1"/>
</dbReference>
<dbReference type="Proteomes" id="UP000694941">
    <property type="component" value="Unplaced"/>
</dbReference>
<dbReference type="PANTHER" id="PTHR13943:SF77">
    <property type="entry name" value="LRAT DOMAIN-CONTAINING PROTEIN"/>
    <property type="match status" value="1"/>
</dbReference>
<evidence type="ECO:0000256" key="3">
    <source>
        <dbReference type="ARBA" id="ARBA00022801"/>
    </source>
</evidence>
<reference evidence="8 9" key="1">
    <citation type="submission" date="2025-05" db="UniProtKB">
        <authorList>
            <consortium name="RefSeq"/>
        </authorList>
    </citation>
    <scope>IDENTIFICATION</scope>
    <source>
        <tissue evidence="8 9">Muscle</tissue>
    </source>
</reference>
<dbReference type="InterPro" id="IPR051496">
    <property type="entry name" value="H-rev107_PLA/AT"/>
</dbReference>
<evidence type="ECO:0000256" key="4">
    <source>
        <dbReference type="ARBA" id="ARBA00023098"/>
    </source>
</evidence>
<protein>
    <submittedName>
        <fullName evidence="8 9">Retinoic acid receptor responder protein 3-like</fullName>
    </submittedName>
</protein>
<dbReference type="GeneID" id="106474227"/>
<keyword evidence="5" id="KW-0472">Membrane</keyword>
<feature type="transmembrane region" description="Helical" evidence="5">
    <location>
        <begin position="162"/>
        <end position="182"/>
    </location>
</feature>
<dbReference type="InterPro" id="IPR007053">
    <property type="entry name" value="LRAT_dom"/>
</dbReference>
<keyword evidence="2" id="KW-0808">Transferase</keyword>
<dbReference type="RefSeq" id="XP_022258288.1">
    <property type="nucleotide sequence ID" value="XM_022402580.1"/>
</dbReference>
<keyword evidence="5" id="KW-1133">Transmembrane helix</keyword>
<evidence type="ECO:0000313" key="8">
    <source>
        <dbReference type="RefSeq" id="XP_013790373.1"/>
    </source>
</evidence>
<evidence type="ECO:0000313" key="7">
    <source>
        <dbReference type="Proteomes" id="UP000694941"/>
    </source>
</evidence>
<proteinExistence type="inferred from homology"/>
<dbReference type="PANTHER" id="PTHR13943">
    <property type="entry name" value="HRAS-LIKE SUPPRESSOR - RELATED"/>
    <property type="match status" value="1"/>
</dbReference>
<evidence type="ECO:0000256" key="1">
    <source>
        <dbReference type="ARBA" id="ARBA00007824"/>
    </source>
</evidence>
<evidence type="ECO:0000313" key="9">
    <source>
        <dbReference type="RefSeq" id="XP_022258287.1"/>
    </source>
</evidence>
<comment type="similarity">
    <text evidence="1">Belongs to the H-rev107 family.</text>
</comment>
<feature type="domain" description="LRAT" evidence="6">
    <location>
        <begin position="30"/>
        <end position="154"/>
    </location>
</feature>
<dbReference type="PROSITE" id="PS51934">
    <property type="entry name" value="LRAT"/>
    <property type="match status" value="1"/>
</dbReference>
<gene>
    <name evidence="8 9 10" type="primary">LOC106474227</name>
</gene>
<evidence type="ECO:0000313" key="10">
    <source>
        <dbReference type="RefSeq" id="XP_022258288.1"/>
    </source>
</evidence>
<dbReference type="Gene3D" id="3.90.1720.10">
    <property type="entry name" value="endopeptidase domain like (from Nostoc punctiforme)"/>
    <property type="match status" value="1"/>
</dbReference>
<dbReference type="RefSeq" id="XP_022258287.1">
    <property type="nucleotide sequence ID" value="XM_022402579.1"/>
</dbReference>
<keyword evidence="4" id="KW-0443">Lipid metabolism</keyword>
<keyword evidence="3" id="KW-0378">Hydrolase</keyword>
<organism evidence="7 8">
    <name type="scientific">Limulus polyphemus</name>
    <name type="common">Atlantic horseshoe crab</name>
    <dbReference type="NCBI Taxonomy" id="6850"/>
    <lineage>
        <taxon>Eukaryota</taxon>
        <taxon>Metazoa</taxon>
        <taxon>Ecdysozoa</taxon>
        <taxon>Arthropoda</taxon>
        <taxon>Chelicerata</taxon>
        <taxon>Merostomata</taxon>
        <taxon>Xiphosura</taxon>
        <taxon>Limulidae</taxon>
        <taxon>Limulus</taxon>
    </lineage>
</organism>
<keyword evidence="5" id="KW-0812">Transmembrane</keyword>
<name>A0ABM1BX62_LIMPO</name>
<evidence type="ECO:0000259" key="6">
    <source>
        <dbReference type="PROSITE" id="PS51934"/>
    </source>
</evidence>
<keyword evidence="7" id="KW-1185">Reference proteome</keyword>
<evidence type="ECO:0000256" key="2">
    <source>
        <dbReference type="ARBA" id="ARBA00022679"/>
    </source>
</evidence>
<accession>A0ABM1BX62</accession>
<dbReference type="RefSeq" id="XP_013790373.1">
    <property type="nucleotide sequence ID" value="XM_013934919.2"/>
</dbReference>
<evidence type="ECO:0000256" key="5">
    <source>
        <dbReference type="SAM" id="Phobius"/>
    </source>
</evidence>